<sequence length="248" mass="26653">MRVNTVRRTLNSLLGKPVSSQDRTGVDHLHGNSGASECVRPPYRGPDADTHAQEGAGEVVLPSARARTATPQEHREGAALQEKPTNLVPVSDADELPPAAPIARTDRVDARRKPKRRRRDDENPKHTKVSLRVTPEEKVEIESRAKAAKLSVAHYLARKVFSEDSVSLGGRDASLDAAVDELRATRRQHAGAMNNLNQLTHAYHSGADVRPAAIQDAATAVRDAFEAGLRAVAGVDAAAMGLAKVKRG</sequence>
<dbReference type="InterPro" id="IPR053842">
    <property type="entry name" value="NikA-like"/>
</dbReference>
<dbReference type="EMBL" id="BAAANT010000050">
    <property type="protein sequence ID" value="GAA2156104.1"/>
    <property type="molecule type" value="Genomic_DNA"/>
</dbReference>
<evidence type="ECO:0000313" key="3">
    <source>
        <dbReference type="Proteomes" id="UP001422759"/>
    </source>
</evidence>
<protein>
    <recommendedName>
        <fullName evidence="4">Mobilization protein MobC</fullName>
    </recommendedName>
</protein>
<accession>A0ABN3A9B8</accession>
<organism evidence="2 3">
    <name type="scientific">Kitasatospora kazusensis</name>
    <dbReference type="NCBI Taxonomy" id="407974"/>
    <lineage>
        <taxon>Bacteria</taxon>
        <taxon>Bacillati</taxon>
        <taxon>Actinomycetota</taxon>
        <taxon>Actinomycetes</taxon>
        <taxon>Kitasatosporales</taxon>
        <taxon>Streptomycetaceae</taxon>
        <taxon>Kitasatospora</taxon>
    </lineage>
</organism>
<keyword evidence="3" id="KW-1185">Reference proteome</keyword>
<evidence type="ECO:0000256" key="1">
    <source>
        <dbReference type="SAM" id="MobiDB-lite"/>
    </source>
</evidence>
<evidence type="ECO:0008006" key="4">
    <source>
        <dbReference type="Google" id="ProtNLM"/>
    </source>
</evidence>
<name>A0ABN3A9B8_9ACTN</name>
<evidence type="ECO:0000313" key="2">
    <source>
        <dbReference type="EMBL" id="GAA2156104.1"/>
    </source>
</evidence>
<comment type="caution">
    <text evidence="2">The sequence shown here is derived from an EMBL/GenBank/DDBJ whole genome shotgun (WGS) entry which is preliminary data.</text>
</comment>
<proteinExistence type="predicted"/>
<dbReference type="Pfam" id="PF21983">
    <property type="entry name" value="NikA-like"/>
    <property type="match status" value="1"/>
</dbReference>
<feature type="region of interest" description="Disordered" evidence="1">
    <location>
        <begin position="16"/>
        <end position="129"/>
    </location>
</feature>
<reference evidence="2 3" key="1">
    <citation type="journal article" date="2019" name="Int. J. Syst. Evol. Microbiol.">
        <title>The Global Catalogue of Microorganisms (GCM) 10K type strain sequencing project: providing services to taxonomists for standard genome sequencing and annotation.</title>
        <authorList>
            <consortium name="The Broad Institute Genomics Platform"/>
            <consortium name="The Broad Institute Genome Sequencing Center for Infectious Disease"/>
            <person name="Wu L."/>
            <person name="Ma J."/>
        </authorList>
    </citation>
    <scope>NUCLEOTIDE SEQUENCE [LARGE SCALE GENOMIC DNA]</scope>
    <source>
        <strain evidence="2 3">JCM 14560</strain>
    </source>
</reference>
<dbReference type="Proteomes" id="UP001422759">
    <property type="component" value="Unassembled WGS sequence"/>
</dbReference>
<gene>
    <name evidence="2" type="ORF">GCM10009760_56710</name>
</gene>